<accession>A0A2B8B6D7</accession>
<gene>
    <name evidence="2" type="ORF">CRT60_23075</name>
</gene>
<dbReference type="InterPro" id="IPR012349">
    <property type="entry name" value="Split_barrel_FMN-bd"/>
</dbReference>
<dbReference type="NCBIfam" id="TIGR04025">
    <property type="entry name" value="PPOX_FMN_DR2398"/>
    <property type="match status" value="1"/>
</dbReference>
<protein>
    <submittedName>
        <fullName evidence="2">Pyridoxamine 5'-phosphate oxidase</fullName>
    </submittedName>
</protein>
<keyword evidence="3" id="KW-1185">Reference proteome</keyword>
<dbReference type="PANTHER" id="PTHR42815">
    <property type="entry name" value="FAD-BINDING, PUTATIVE (AFU_ORTHOLOGUE AFUA_6G07600)-RELATED"/>
    <property type="match status" value="1"/>
</dbReference>
<dbReference type="RefSeq" id="WP_098738928.1">
    <property type="nucleotide sequence ID" value="NZ_PDKW01000043.1"/>
</dbReference>
<dbReference type="Pfam" id="PF01243">
    <property type="entry name" value="PNPOx_N"/>
    <property type="match status" value="1"/>
</dbReference>
<organism evidence="2 3">
    <name type="scientific">Azospirillum palustre</name>
    <dbReference type="NCBI Taxonomy" id="2044885"/>
    <lineage>
        <taxon>Bacteria</taxon>
        <taxon>Pseudomonadati</taxon>
        <taxon>Pseudomonadota</taxon>
        <taxon>Alphaproteobacteria</taxon>
        <taxon>Rhodospirillales</taxon>
        <taxon>Azospirillaceae</taxon>
        <taxon>Azospirillum</taxon>
    </lineage>
</organism>
<proteinExistence type="predicted"/>
<dbReference type="EMBL" id="PDKW01000043">
    <property type="protein sequence ID" value="PGH52827.1"/>
    <property type="molecule type" value="Genomic_DNA"/>
</dbReference>
<evidence type="ECO:0000259" key="1">
    <source>
        <dbReference type="Pfam" id="PF01243"/>
    </source>
</evidence>
<sequence>MSQTGSRPITDLAALEALYGEPAAPSIAKEVPALTPGYRALIEASPFFVLATSGPDGLDASPRGDEAGFVRVADDRTLLIPDRRGNNRIDSLRNILADPRVGLLFLVPGLNETLRVNGRAVIDTDPALCESFAVDGKPPKSVLVVTIESVFFQCGRALLRSRLWDPAVRIERSSLPSAGALLAEASAGREGGDAYDRSLAERIPKTLY</sequence>
<reference evidence="3" key="1">
    <citation type="submission" date="2017-10" db="EMBL/GenBank/DDBJ databases">
        <authorList>
            <person name="Kravchenko I.K."/>
            <person name="Grouzdev D.S."/>
        </authorList>
    </citation>
    <scope>NUCLEOTIDE SEQUENCE [LARGE SCALE GENOMIC DNA]</scope>
    <source>
        <strain evidence="3">B2</strain>
    </source>
</reference>
<dbReference type="InterPro" id="IPR024029">
    <property type="entry name" value="Pyridox_Oxase_FMN-dep"/>
</dbReference>
<evidence type="ECO:0000313" key="2">
    <source>
        <dbReference type="EMBL" id="PGH52827.1"/>
    </source>
</evidence>
<dbReference type="PANTHER" id="PTHR42815:SF2">
    <property type="entry name" value="FAD-BINDING, PUTATIVE (AFU_ORTHOLOGUE AFUA_6G07600)-RELATED"/>
    <property type="match status" value="1"/>
</dbReference>
<evidence type="ECO:0000313" key="3">
    <source>
        <dbReference type="Proteomes" id="UP000225379"/>
    </source>
</evidence>
<dbReference type="Gene3D" id="2.30.110.10">
    <property type="entry name" value="Electron Transport, Fmn-binding Protein, Chain A"/>
    <property type="match status" value="1"/>
</dbReference>
<dbReference type="Proteomes" id="UP000225379">
    <property type="component" value="Unassembled WGS sequence"/>
</dbReference>
<comment type="caution">
    <text evidence="2">The sequence shown here is derived from an EMBL/GenBank/DDBJ whole genome shotgun (WGS) entry which is preliminary data.</text>
</comment>
<dbReference type="InterPro" id="IPR011576">
    <property type="entry name" value="Pyridox_Oxase_N"/>
</dbReference>
<name>A0A2B8B6D7_9PROT</name>
<feature type="domain" description="Pyridoxamine 5'-phosphate oxidase N-terminal" evidence="1">
    <location>
        <begin position="35"/>
        <end position="154"/>
    </location>
</feature>
<dbReference type="AlphaFoldDB" id="A0A2B8B6D7"/>
<dbReference type="SUPFAM" id="SSF50475">
    <property type="entry name" value="FMN-binding split barrel"/>
    <property type="match status" value="1"/>
</dbReference>
<dbReference type="OrthoDB" id="9790331at2"/>